<dbReference type="InterPro" id="IPR021215">
    <property type="entry name" value="DUF2752"/>
</dbReference>
<comment type="caution">
    <text evidence="3">The sequence shown here is derived from an EMBL/GenBank/DDBJ whole genome shotgun (WGS) entry which is preliminary data.</text>
</comment>
<dbReference type="EMBL" id="JEMA01000784">
    <property type="protein sequence ID" value="KYF65970.1"/>
    <property type="molecule type" value="Genomic_DNA"/>
</dbReference>
<evidence type="ECO:0000313" key="3">
    <source>
        <dbReference type="EMBL" id="KYF65970.1"/>
    </source>
</evidence>
<reference evidence="3 4" key="1">
    <citation type="submission" date="2014-02" db="EMBL/GenBank/DDBJ databases">
        <title>The small core and large imbalanced accessory genome model reveals a collaborative survival strategy of Sorangium cellulosum strains in nature.</title>
        <authorList>
            <person name="Han K."/>
            <person name="Peng R."/>
            <person name="Blom J."/>
            <person name="Li Y.-Z."/>
        </authorList>
    </citation>
    <scope>NUCLEOTIDE SEQUENCE [LARGE SCALE GENOMIC DNA]</scope>
    <source>
        <strain evidence="3 4">So0008-312</strain>
    </source>
</reference>
<keyword evidence="2" id="KW-0812">Transmembrane</keyword>
<keyword evidence="2" id="KW-1133">Transmembrane helix</keyword>
<evidence type="ECO:0000313" key="4">
    <source>
        <dbReference type="Proteomes" id="UP000075260"/>
    </source>
</evidence>
<accession>A0A150QDC4</accession>
<evidence type="ECO:0000256" key="2">
    <source>
        <dbReference type="SAM" id="Phobius"/>
    </source>
</evidence>
<dbReference type="AlphaFoldDB" id="A0A150QDC4"/>
<dbReference type="Proteomes" id="UP000075260">
    <property type="component" value="Unassembled WGS sequence"/>
</dbReference>
<gene>
    <name evidence="3" type="ORF">BE15_03670</name>
</gene>
<proteinExistence type="predicted"/>
<feature type="region of interest" description="Disordered" evidence="1">
    <location>
        <begin position="1"/>
        <end position="20"/>
    </location>
</feature>
<feature type="transmembrane region" description="Helical" evidence="2">
    <location>
        <begin position="27"/>
        <end position="52"/>
    </location>
</feature>
<evidence type="ECO:0008006" key="5">
    <source>
        <dbReference type="Google" id="ProtNLM"/>
    </source>
</evidence>
<dbReference type="RefSeq" id="WP_061610800.1">
    <property type="nucleotide sequence ID" value="NZ_JEMA01000784.1"/>
</dbReference>
<feature type="transmembrane region" description="Helical" evidence="2">
    <location>
        <begin position="87"/>
        <end position="104"/>
    </location>
</feature>
<dbReference type="Pfam" id="PF10825">
    <property type="entry name" value="DUF2752"/>
    <property type="match status" value="1"/>
</dbReference>
<keyword evidence="2" id="KW-0472">Membrane</keyword>
<evidence type="ECO:0000256" key="1">
    <source>
        <dbReference type="SAM" id="MobiDB-lite"/>
    </source>
</evidence>
<dbReference type="OrthoDB" id="5966662at2"/>
<name>A0A150QDC4_SORCE</name>
<feature type="compositionally biased region" description="Pro residues" evidence="1">
    <location>
        <begin position="1"/>
        <end position="15"/>
    </location>
</feature>
<feature type="transmembrane region" description="Helical" evidence="2">
    <location>
        <begin position="125"/>
        <end position="144"/>
    </location>
</feature>
<protein>
    <recommendedName>
        <fullName evidence="5">DUF2752 domain-containing protein</fullName>
    </recommendedName>
</protein>
<sequence length="149" mass="15120">MSCPPDPPAPAPPAPSRWSAATPGGRAARVGAIAALFGLLVACGVPLCPFAIVTRHPCPGCGLTRATLALAQGHVAEALHFHPLSPIMAPLVIAAIAYNAAVYVKDGRIAATEAMQGAWVTRLGVALAVLMVTVWVARFLGAFGGPVPV</sequence>
<organism evidence="3 4">
    <name type="scientific">Sorangium cellulosum</name>
    <name type="common">Polyangium cellulosum</name>
    <dbReference type="NCBI Taxonomy" id="56"/>
    <lineage>
        <taxon>Bacteria</taxon>
        <taxon>Pseudomonadati</taxon>
        <taxon>Myxococcota</taxon>
        <taxon>Polyangia</taxon>
        <taxon>Polyangiales</taxon>
        <taxon>Polyangiaceae</taxon>
        <taxon>Sorangium</taxon>
    </lineage>
</organism>